<evidence type="ECO:0000256" key="3">
    <source>
        <dbReference type="ARBA" id="ARBA00004514"/>
    </source>
</evidence>
<dbReference type="PANTHER" id="PTHR10957">
    <property type="entry name" value="RAP1 GTPASE-GDP DISSOCIATION STIMULATOR 1"/>
    <property type="match status" value="1"/>
</dbReference>
<dbReference type="SUPFAM" id="SSF48371">
    <property type="entry name" value="ARM repeat"/>
    <property type="match status" value="1"/>
</dbReference>
<dbReference type="InterPro" id="IPR011989">
    <property type="entry name" value="ARM-like"/>
</dbReference>
<dbReference type="Proteomes" id="UP001516400">
    <property type="component" value="Unassembled WGS sequence"/>
</dbReference>
<evidence type="ECO:0000256" key="5">
    <source>
        <dbReference type="ARBA" id="ARBA00022824"/>
    </source>
</evidence>
<dbReference type="GO" id="GO:0005829">
    <property type="term" value="C:cytosol"/>
    <property type="evidence" value="ECO:0007669"/>
    <property type="project" value="UniProtKB-SubCell"/>
</dbReference>
<evidence type="ECO:0000313" key="8">
    <source>
        <dbReference type="Proteomes" id="UP001516400"/>
    </source>
</evidence>
<dbReference type="AlphaFoldDB" id="A0ABD2NAH1"/>
<gene>
    <name evidence="7" type="ORF">HHI36_020293</name>
</gene>
<evidence type="ECO:0000256" key="4">
    <source>
        <dbReference type="ARBA" id="ARBA00022490"/>
    </source>
</evidence>
<reference evidence="7 8" key="1">
    <citation type="journal article" date="2021" name="BMC Biol.">
        <title>Horizontally acquired antibacterial genes associated with adaptive radiation of ladybird beetles.</title>
        <authorList>
            <person name="Li H.S."/>
            <person name="Tang X.F."/>
            <person name="Huang Y.H."/>
            <person name="Xu Z.Y."/>
            <person name="Chen M.L."/>
            <person name="Du X.Y."/>
            <person name="Qiu B.Y."/>
            <person name="Chen P.T."/>
            <person name="Zhang W."/>
            <person name="Slipinski A."/>
            <person name="Escalona H.E."/>
            <person name="Waterhouse R.M."/>
            <person name="Zwick A."/>
            <person name="Pang H."/>
        </authorList>
    </citation>
    <scope>NUCLEOTIDE SEQUENCE [LARGE SCALE GENOMIC DNA]</scope>
    <source>
        <strain evidence="7">SYSU2018</strain>
    </source>
</reference>
<dbReference type="GO" id="GO:0005739">
    <property type="term" value="C:mitochondrion"/>
    <property type="evidence" value="ECO:0007669"/>
    <property type="project" value="UniProtKB-SubCell"/>
</dbReference>
<protein>
    <submittedName>
        <fullName evidence="7">Uncharacterized protein</fullName>
    </submittedName>
</protein>
<keyword evidence="6" id="KW-0496">Mitochondrion</keyword>
<evidence type="ECO:0000256" key="1">
    <source>
        <dbReference type="ARBA" id="ARBA00004173"/>
    </source>
</evidence>
<sequence>MSDFLTNLGDSLLQDDKENVRKLLKSPDKNNVKLNDPQLVKALLSYEDNQIITSASETIAEWAKADHNRIILAEKEIIDLLLNLLESDEHIVLNVVRALGNICYENELATKILNKEGLEKILTLFYELKQDNSMLLLAKISGLLLNIFISNEDLQFIDKNELLGHISLILSDHTKISSDEFCLYSYLLQIVYTLLVEYDHQVIYSEKLHRKVIDILKSQTCLSWN</sequence>
<dbReference type="InterPro" id="IPR040144">
    <property type="entry name" value="RAP1GDS1"/>
</dbReference>
<dbReference type="Gene3D" id="1.25.10.10">
    <property type="entry name" value="Leucine-rich Repeat Variant"/>
    <property type="match status" value="1"/>
</dbReference>
<dbReference type="GO" id="GO:0005783">
    <property type="term" value="C:endoplasmic reticulum"/>
    <property type="evidence" value="ECO:0007669"/>
    <property type="project" value="UniProtKB-SubCell"/>
</dbReference>
<comment type="subcellular location">
    <subcellularLocation>
        <location evidence="3">Cytoplasm</location>
        <location evidence="3">Cytosol</location>
    </subcellularLocation>
    <subcellularLocation>
        <location evidence="2">Endoplasmic reticulum</location>
    </subcellularLocation>
    <subcellularLocation>
        <location evidence="1">Mitochondrion</location>
    </subcellularLocation>
</comment>
<keyword evidence="5" id="KW-0256">Endoplasmic reticulum</keyword>
<name>A0ABD2NAH1_9CUCU</name>
<organism evidence="7 8">
    <name type="scientific">Cryptolaemus montrouzieri</name>
    <dbReference type="NCBI Taxonomy" id="559131"/>
    <lineage>
        <taxon>Eukaryota</taxon>
        <taxon>Metazoa</taxon>
        <taxon>Ecdysozoa</taxon>
        <taxon>Arthropoda</taxon>
        <taxon>Hexapoda</taxon>
        <taxon>Insecta</taxon>
        <taxon>Pterygota</taxon>
        <taxon>Neoptera</taxon>
        <taxon>Endopterygota</taxon>
        <taxon>Coleoptera</taxon>
        <taxon>Polyphaga</taxon>
        <taxon>Cucujiformia</taxon>
        <taxon>Coccinelloidea</taxon>
        <taxon>Coccinellidae</taxon>
        <taxon>Scymninae</taxon>
        <taxon>Scymnini</taxon>
        <taxon>Cryptolaemus</taxon>
    </lineage>
</organism>
<evidence type="ECO:0000313" key="7">
    <source>
        <dbReference type="EMBL" id="KAL3275534.1"/>
    </source>
</evidence>
<dbReference type="EMBL" id="JABFTP020000083">
    <property type="protein sequence ID" value="KAL3275534.1"/>
    <property type="molecule type" value="Genomic_DNA"/>
</dbReference>
<keyword evidence="4" id="KW-0963">Cytoplasm</keyword>
<dbReference type="InterPro" id="IPR000225">
    <property type="entry name" value="Armadillo"/>
</dbReference>
<dbReference type="SMART" id="SM00185">
    <property type="entry name" value="ARM"/>
    <property type="match status" value="1"/>
</dbReference>
<dbReference type="InterPro" id="IPR016024">
    <property type="entry name" value="ARM-type_fold"/>
</dbReference>
<accession>A0ABD2NAH1</accession>
<comment type="caution">
    <text evidence="7">The sequence shown here is derived from an EMBL/GenBank/DDBJ whole genome shotgun (WGS) entry which is preliminary data.</text>
</comment>
<proteinExistence type="predicted"/>
<evidence type="ECO:0000256" key="2">
    <source>
        <dbReference type="ARBA" id="ARBA00004240"/>
    </source>
</evidence>
<keyword evidence="8" id="KW-1185">Reference proteome</keyword>
<evidence type="ECO:0000256" key="6">
    <source>
        <dbReference type="ARBA" id="ARBA00023128"/>
    </source>
</evidence>